<proteinExistence type="predicted"/>
<dbReference type="Proteomes" id="UP000663760">
    <property type="component" value="Chromosome 2"/>
</dbReference>
<protein>
    <submittedName>
        <fullName evidence="1">Uncharacterized protein</fullName>
    </submittedName>
</protein>
<sequence>MASFHRRCWSLFTLFVKNSSIHPPYH</sequence>
<keyword evidence="2" id="KW-1185">Reference proteome</keyword>
<name>A0A7I8K2L5_SPIIN</name>
<evidence type="ECO:0000313" key="2">
    <source>
        <dbReference type="Proteomes" id="UP000663760"/>
    </source>
</evidence>
<reference evidence="1" key="1">
    <citation type="submission" date="2020-02" db="EMBL/GenBank/DDBJ databases">
        <authorList>
            <person name="Scholz U."/>
            <person name="Mascher M."/>
            <person name="Fiebig A."/>
        </authorList>
    </citation>
    <scope>NUCLEOTIDE SEQUENCE</scope>
</reference>
<dbReference type="AlphaFoldDB" id="A0A7I8K2L5"/>
<accession>A0A7I8K2L5</accession>
<gene>
    <name evidence="1" type="ORF">SI8410_02002629</name>
</gene>
<evidence type="ECO:0000313" key="1">
    <source>
        <dbReference type="EMBL" id="CAA7391302.1"/>
    </source>
</evidence>
<organism evidence="1 2">
    <name type="scientific">Spirodela intermedia</name>
    <name type="common">Intermediate duckweed</name>
    <dbReference type="NCBI Taxonomy" id="51605"/>
    <lineage>
        <taxon>Eukaryota</taxon>
        <taxon>Viridiplantae</taxon>
        <taxon>Streptophyta</taxon>
        <taxon>Embryophyta</taxon>
        <taxon>Tracheophyta</taxon>
        <taxon>Spermatophyta</taxon>
        <taxon>Magnoliopsida</taxon>
        <taxon>Liliopsida</taxon>
        <taxon>Araceae</taxon>
        <taxon>Lemnoideae</taxon>
        <taxon>Spirodela</taxon>
    </lineage>
</organism>
<dbReference type="EMBL" id="LR746265">
    <property type="protein sequence ID" value="CAA7391302.1"/>
    <property type="molecule type" value="Genomic_DNA"/>
</dbReference>